<accession>A0A1I7G2H3</accession>
<keyword evidence="2" id="KW-1185">Reference proteome</keyword>
<evidence type="ECO:0000313" key="1">
    <source>
        <dbReference type="EMBL" id="SFU42521.1"/>
    </source>
</evidence>
<dbReference type="EMBL" id="FPBK01000003">
    <property type="protein sequence ID" value="SFU42521.1"/>
    <property type="molecule type" value="Genomic_DNA"/>
</dbReference>
<evidence type="ECO:0008006" key="3">
    <source>
        <dbReference type="Google" id="ProtNLM"/>
    </source>
</evidence>
<dbReference type="Proteomes" id="UP000199138">
    <property type="component" value="Unassembled WGS sequence"/>
</dbReference>
<gene>
    <name evidence="1" type="ORF">SAMN05216480_10382</name>
</gene>
<proteinExistence type="predicted"/>
<feature type="non-terminal residue" evidence="1">
    <location>
        <position position="763"/>
    </location>
</feature>
<dbReference type="STRING" id="1224947.SAMN05216480_10382"/>
<dbReference type="RefSeq" id="WP_177229077.1">
    <property type="nucleotide sequence ID" value="NZ_FPBK01000003.1"/>
</dbReference>
<organism evidence="1 2">
    <name type="scientific">Pustulibacterium marinum</name>
    <dbReference type="NCBI Taxonomy" id="1224947"/>
    <lineage>
        <taxon>Bacteria</taxon>
        <taxon>Pseudomonadati</taxon>
        <taxon>Bacteroidota</taxon>
        <taxon>Flavobacteriia</taxon>
        <taxon>Flavobacteriales</taxon>
        <taxon>Flavobacteriaceae</taxon>
        <taxon>Pustulibacterium</taxon>
    </lineage>
</organism>
<name>A0A1I7G2H3_9FLAO</name>
<sequence>MEKITLRGFLICFLFNLLLSQNIFSQCPSIPNTTQYFCDSQDPTIASLTAVDTGDGVQWYATASSTIPLNSDTALIDGMTYFADNNTGTCGARESVEVIIYGEPQGVSYQGFCITSSSQVLPTIADLFAVGENLLWYDAEIGGNVLSESTTLTDGQLYYVSQTPSGTGCETTRFSVLVSLFLVTEAPVGDSEQYFCGSSSNPPTVADILASGTNNWYSSLTASTPLNNATPLIDGATYYGTEVNAPCESDNRLAVTVTVYDENIAGDDTTLELCESDLANIGTIDLFSELNGNPDSNGVWTGDLPVSGNIVDATSMSGNNTYSFTYTVQNSTSCPEDSAIVTIVVSPTINSGENGVASFCILDAGEDLINYLGGSPDTGGTWSPALASGTGFFDPSQDSSGTYTYTVLGSGGCDASSATVDVTVFNLPQAAVFTGVQDVCANNSSFDLYSLLDGSEDITGTWLDNSNATITNPIDASSLTLGAHSFTYEVSNFCGVTSTAVTINVIQGPSSGTFTGIVDFCNPSTNLDLFTLLDGSQDSGGIWTNQSGVSVSESIDLSTLSVGTYSYSYTVTSTACDSVATEVTFTISSTDSSGVFTGSQDVCSTTSAFDLFSLLDGSESVNGTWLDSSNNTITNPIDVNTLALGTQTYTYQVNNSCGSSSTTVNFEVLEGFSSGTAINDVSYCASTGTIDLFDLLANEDTGGIWTDASNNTVASEIDITSLTAGTYNYTYKVSSASCGDNATTVTFEISEELSSGVFTGIQN</sequence>
<reference evidence="1 2" key="1">
    <citation type="submission" date="2016-10" db="EMBL/GenBank/DDBJ databases">
        <authorList>
            <person name="de Groot N.N."/>
        </authorList>
    </citation>
    <scope>NUCLEOTIDE SEQUENCE [LARGE SCALE GENOMIC DNA]</scope>
    <source>
        <strain evidence="1 2">CGMCC 1.12333</strain>
    </source>
</reference>
<evidence type="ECO:0000313" key="2">
    <source>
        <dbReference type="Proteomes" id="UP000199138"/>
    </source>
</evidence>
<dbReference type="AlphaFoldDB" id="A0A1I7G2H3"/>
<protein>
    <recommendedName>
        <fullName evidence="3">Ig-like domain-containing protein</fullName>
    </recommendedName>
</protein>